<dbReference type="Proteomes" id="UP000076502">
    <property type="component" value="Unassembled WGS sequence"/>
</dbReference>
<protein>
    <submittedName>
        <fullName evidence="1">Uncharacterized protein</fullName>
    </submittedName>
</protein>
<reference evidence="1 2" key="1">
    <citation type="submission" date="2015-07" db="EMBL/GenBank/DDBJ databases">
        <title>The genome of Dufourea novaeangliae.</title>
        <authorList>
            <person name="Pan H."/>
            <person name="Kapheim K."/>
        </authorList>
    </citation>
    <scope>NUCLEOTIDE SEQUENCE [LARGE SCALE GENOMIC DNA]</scope>
    <source>
        <strain evidence="1">0120121106</strain>
        <tissue evidence="1">Whole body</tissue>
    </source>
</reference>
<name>A0A154PDV6_DUFNO</name>
<dbReference type="EMBL" id="KQ434885">
    <property type="protein sequence ID" value="KZC10033.1"/>
    <property type="molecule type" value="Genomic_DNA"/>
</dbReference>
<evidence type="ECO:0000313" key="2">
    <source>
        <dbReference type="Proteomes" id="UP000076502"/>
    </source>
</evidence>
<evidence type="ECO:0000313" key="1">
    <source>
        <dbReference type="EMBL" id="KZC10033.1"/>
    </source>
</evidence>
<gene>
    <name evidence="1" type="ORF">WN55_01784</name>
</gene>
<sequence length="59" mass="6674">MQLLPLKLLGVRSVLVELFSQRFANITASFIKRSNDTLILVCALWCCTNILEHAHVPVH</sequence>
<keyword evidence="2" id="KW-1185">Reference proteome</keyword>
<accession>A0A154PDV6</accession>
<organism evidence="1 2">
    <name type="scientific">Dufourea novaeangliae</name>
    <name type="common">Sweat bee</name>
    <dbReference type="NCBI Taxonomy" id="178035"/>
    <lineage>
        <taxon>Eukaryota</taxon>
        <taxon>Metazoa</taxon>
        <taxon>Ecdysozoa</taxon>
        <taxon>Arthropoda</taxon>
        <taxon>Hexapoda</taxon>
        <taxon>Insecta</taxon>
        <taxon>Pterygota</taxon>
        <taxon>Neoptera</taxon>
        <taxon>Endopterygota</taxon>
        <taxon>Hymenoptera</taxon>
        <taxon>Apocrita</taxon>
        <taxon>Aculeata</taxon>
        <taxon>Apoidea</taxon>
        <taxon>Anthophila</taxon>
        <taxon>Halictidae</taxon>
        <taxon>Rophitinae</taxon>
        <taxon>Dufourea</taxon>
    </lineage>
</organism>
<proteinExistence type="predicted"/>
<dbReference type="AlphaFoldDB" id="A0A154PDV6"/>